<feature type="compositionally biased region" description="Low complexity" evidence="1">
    <location>
        <begin position="1"/>
        <end position="11"/>
    </location>
</feature>
<protein>
    <submittedName>
        <fullName evidence="3">Retrograde regulation protein 1</fullName>
    </submittedName>
</protein>
<dbReference type="Gene3D" id="4.10.280.10">
    <property type="entry name" value="Helix-loop-helix DNA-binding domain"/>
    <property type="match status" value="1"/>
</dbReference>
<evidence type="ECO:0000256" key="1">
    <source>
        <dbReference type="SAM" id="MobiDB-lite"/>
    </source>
</evidence>
<proteinExistence type="predicted"/>
<organism evidence="3 4">
    <name type="scientific">Nakaseomyces bracarensis</name>
    <dbReference type="NCBI Taxonomy" id="273131"/>
    <lineage>
        <taxon>Eukaryota</taxon>
        <taxon>Fungi</taxon>
        <taxon>Dikarya</taxon>
        <taxon>Ascomycota</taxon>
        <taxon>Saccharomycotina</taxon>
        <taxon>Saccharomycetes</taxon>
        <taxon>Saccharomycetales</taxon>
        <taxon>Saccharomycetaceae</taxon>
        <taxon>Nakaseomyces</taxon>
    </lineage>
</organism>
<accession>A0ABR4NQ48</accession>
<comment type="caution">
    <text evidence="3">The sequence shown here is derived from an EMBL/GenBank/DDBJ whole genome shotgun (WGS) entry which is preliminary data.</text>
</comment>
<dbReference type="InterPro" id="IPR036638">
    <property type="entry name" value="HLH_DNA-bd_sf"/>
</dbReference>
<dbReference type="InterPro" id="IPR011598">
    <property type="entry name" value="bHLH_dom"/>
</dbReference>
<evidence type="ECO:0000259" key="2">
    <source>
        <dbReference type="SMART" id="SM00353"/>
    </source>
</evidence>
<dbReference type="SUPFAM" id="SSF47459">
    <property type="entry name" value="HLH, helix-loop-helix DNA-binding domain"/>
    <property type="match status" value="1"/>
</dbReference>
<feature type="compositionally biased region" description="Polar residues" evidence="1">
    <location>
        <begin position="167"/>
        <end position="191"/>
    </location>
</feature>
<feature type="domain" description="BHLH" evidence="2">
    <location>
        <begin position="17"/>
        <end position="101"/>
    </location>
</feature>
<reference evidence="3 4" key="1">
    <citation type="submission" date="2024-05" db="EMBL/GenBank/DDBJ databases">
        <title>Long read based assembly of the Candida bracarensis genome reveals expanded adhesin content.</title>
        <authorList>
            <person name="Marcet-Houben M."/>
            <person name="Ksiezopolska E."/>
            <person name="Gabaldon T."/>
        </authorList>
    </citation>
    <scope>NUCLEOTIDE SEQUENCE [LARGE SCALE GENOMIC DNA]</scope>
    <source>
        <strain evidence="3 4">CBM6</strain>
    </source>
</reference>
<dbReference type="EMBL" id="JBEVYD010000010">
    <property type="protein sequence ID" value="KAL3230241.1"/>
    <property type="molecule type" value="Genomic_DNA"/>
</dbReference>
<feature type="region of interest" description="Disordered" evidence="1">
    <location>
        <begin position="147"/>
        <end position="205"/>
    </location>
</feature>
<keyword evidence="4" id="KW-1185">Reference proteome</keyword>
<gene>
    <name evidence="3" type="ORF">RNJ44_01604</name>
</gene>
<dbReference type="Pfam" id="PF00010">
    <property type="entry name" value="HLH"/>
    <property type="match status" value="1"/>
</dbReference>
<dbReference type="Proteomes" id="UP001623330">
    <property type="component" value="Unassembled WGS sequence"/>
</dbReference>
<dbReference type="SMART" id="SM00353">
    <property type="entry name" value="HLH"/>
    <property type="match status" value="1"/>
</dbReference>
<evidence type="ECO:0000313" key="4">
    <source>
        <dbReference type="Proteomes" id="UP001623330"/>
    </source>
</evidence>
<sequence>MTTPVSQSVSSGGSGKNSRKRHDNMTDKIQELLRLIPEEFFHENYGSDSGGNGSGSVSGETPGGTTPKLKATGTKDGRPNKGQILTQSVEYITHLQNQVDSNNREEIELMMKVSELAKQTGTIINDINLENTSAEIALANIGVGPLAGATSEGQEEDGQDAARESTAESTGSFMQSNDDTAGNRGSPNKAQMSKFEYGGYAEYAS</sequence>
<name>A0ABR4NQ48_9SACH</name>
<evidence type="ECO:0000313" key="3">
    <source>
        <dbReference type="EMBL" id="KAL3230241.1"/>
    </source>
</evidence>
<feature type="region of interest" description="Disordered" evidence="1">
    <location>
        <begin position="1"/>
        <end position="28"/>
    </location>
</feature>
<feature type="region of interest" description="Disordered" evidence="1">
    <location>
        <begin position="40"/>
        <end position="82"/>
    </location>
</feature>